<name>G0R6H7_ICHMU</name>
<evidence type="ECO:0000256" key="2">
    <source>
        <dbReference type="ARBA" id="ARBA00004496"/>
    </source>
</evidence>
<evidence type="ECO:0000256" key="6">
    <source>
        <dbReference type="ARBA" id="ARBA00022490"/>
    </source>
</evidence>
<dbReference type="GO" id="GO:0002098">
    <property type="term" value="P:tRNA wobble uridine modification"/>
    <property type="evidence" value="ECO:0007669"/>
    <property type="project" value="InterPro"/>
</dbReference>
<proteinExistence type="inferred from homology"/>
<dbReference type="UniPathway" id="UPA00988"/>
<gene>
    <name evidence="13" type="ORF">IMG5_204470</name>
</gene>
<keyword evidence="6" id="KW-0963">Cytoplasm</keyword>
<evidence type="ECO:0000256" key="4">
    <source>
        <dbReference type="ARBA" id="ARBA00005881"/>
    </source>
</evidence>
<dbReference type="InterPro" id="IPR015943">
    <property type="entry name" value="WD40/YVTN_repeat-like_dom_sf"/>
</dbReference>
<keyword evidence="12" id="KW-0472">Membrane</keyword>
<dbReference type="AlphaFoldDB" id="G0R6H7"/>
<dbReference type="GeneID" id="14902985"/>
<evidence type="ECO:0000256" key="5">
    <source>
        <dbReference type="ARBA" id="ARBA00020267"/>
    </source>
</evidence>
<dbReference type="STRING" id="857967.G0R6H7"/>
<dbReference type="GO" id="GO:0005737">
    <property type="term" value="C:cytoplasm"/>
    <property type="evidence" value="ECO:0007669"/>
    <property type="project" value="UniProtKB-SubCell"/>
</dbReference>
<dbReference type="EMBL" id="GL984398">
    <property type="protein sequence ID" value="EGR26935.1"/>
    <property type="molecule type" value="Genomic_DNA"/>
</dbReference>
<dbReference type="PROSITE" id="PS50082">
    <property type="entry name" value="WD_REPEATS_2"/>
    <property type="match status" value="1"/>
</dbReference>
<dbReference type="GO" id="GO:0005634">
    <property type="term" value="C:nucleus"/>
    <property type="evidence" value="ECO:0007669"/>
    <property type="project" value="UniProtKB-SubCell"/>
</dbReference>
<keyword evidence="14" id="KW-1185">Reference proteome</keyword>
<evidence type="ECO:0000313" key="13">
    <source>
        <dbReference type="EMBL" id="EGR26935.1"/>
    </source>
</evidence>
<evidence type="ECO:0000256" key="10">
    <source>
        <dbReference type="ARBA" id="ARBA00023242"/>
    </source>
</evidence>
<dbReference type="Gene3D" id="2.130.10.10">
    <property type="entry name" value="YVTN repeat-like/Quinoprotein amine dehydrogenase"/>
    <property type="match status" value="1"/>
</dbReference>
<comment type="similarity">
    <text evidence="4">Belongs to the WD repeat ELP2 family.</text>
</comment>
<evidence type="ECO:0000256" key="7">
    <source>
        <dbReference type="ARBA" id="ARBA00022574"/>
    </source>
</evidence>
<evidence type="ECO:0000256" key="12">
    <source>
        <dbReference type="SAM" id="Phobius"/>
    </source>
</evidence>
<sequence length="305" mass="36762">MRKQHNCIRFRKYKKFIFFKPPQRKGKFCTNYQQLQRQRTSLIWKCRYQINIMAMCRRFFKNHEKWEIIHEFDLENSVQFCSICEYKENEVYVLAGNIMGDVFLIKITDDKKQILDRIKFGSHFTQETSRMIKLDDKNQILIFFGGLDFSVHVYLFDLQTKYNKKGDFFNYKISLRGHENAITDIKILYEKENNQWIIASSSKDSYIRLWKFSKGGQEAKLSEFQNKEIQKFDLNNEEYFISLESVISGHNESVVSLDWGFYNEQVVLLSALLILVSLFGYLDQYVKIRLNYWKQICFFQCQIFK</sequence>
<dbReference type="OrthoDB" id="27911at2759"/>
<comment type="subcellular location">
    <subcellularLocation>
        <location evidence="2">Cytoplasm</location>
    </subcellularLocation>
    <subcellularLocation>
        <location evidence="1">Nucleus</location>
    </subcellularLocation>
</comment>
<evidence type="ECO:0000256" key="8">
    <source>
        <dbReference type="ARBA" id="ARBA00022694"/>
    </source>
</evidence>
<feature type="transmembrane region" description="Helical" evidence="12">
    <location>
        <begin position="265"/>
        <end position="282"/>
    </location>
</feature>
<evidence type="ECO:0000256" key="3">
    <source>
        <dbReference type="ARBA" id="ARBA00005043"/>
    </source>
</evidence>
<keyword evidence="12" id="KW-0812">Transmembrane</keyword>
<evidence type="ECO:0000256" key="9">
    <source>
        <dbReference type="ARBA" id="ARBA00022737"/>
    </source>
</evidence>
<dbReference type="SUPFAM" id="SSF50978">
    <property type="entry name" value="WD40 repeat-like"/>
    <property type="match status" value="1"/>
</dbReference>
<dbReference type="PANTHER" id="PTHR44111">
    <property type="entry name" value="ELONGATOR COMPLEX PROTEIN 2"/>
    <property type="match status" value="1"/>
</dbReference>
<keyword evidence="9" id="KW-0677">Repeat</keyword>
<keyword evidence="8" id="KW-0819">tRNA processing</keyword>
<comment type="pathway">
    <text evidence="3">tRNA modification; 5-methoxycarbonylmethyl-2-thiouridine-tRNA biosynthesis.</text>
</comment>
<dbReference type="InterPro" id="IPR037289">
    <property type="entry name" value="Elp2"/>
</dbReference>
<organism evidence="13 14">
    <name type="scientific">Ichthyophthirius multifiliis</name>
    <name type="common">White spot disease agent</name>
    <name type="synonym">Ich</name>
    <dbReference type="NCBI Taxonomy" id="5932"/>
    <lineage>
        <taxon>Eukaryota</taxon>
        <taxon>Sar</taxon>
        <taxon>Alveolata</taxon>
        <taxon>Ciliophora</taxon>
        <taxon>Intramacronucleata</taxon>
        <taxon>Oligohymenophorea</taxon>
        <taxon>Hymenostomatida</taxon>
        <taxon>Ophryoglenina</taxon>
        <taxon>Ichthyophthirius</taxon>
    </lineage>
</organism>
<dbReference type="InParanoid" id="G0R6H7"/>
<dbReference type="RefSeq" id="XP_004023819.1">
    <property type="nucleotide sequence ID" value="XM_004023770.1"/>
</dbReference>
<keyword evidence="12" id="KW-1133">Transmembrane helix</keyword>
<protein>
    <recommendedName>
        <fullName evidence="5">Elongator complex protein 2</fullName>
    </recommendedName>
</protein>
<keyword evidence="10" id="KW-0539">Nucleus</keyword>
<reference evidence="13 14" key="1">
    <citation type="submission" date="2011-07" db="EMBL/GenBank/DDBJ databases">
        <authorList>
            <person name="Coyne R."/>
            <person name="Brami D."/>
            <person name="Johnson J."/>
            <person name="Hostetler J."/>
            <person name="Hannick L."/>
            <person name="Clark T."/>
            <person name="Cassidy-Hanley D."/>
            <person name="Inman J."/>
        </authorList>
    </citation>
    <scope>NUCLEOTIDE SEQUENCE [LARGE SCALE GENOMIC DNA]</scope>
    <source>
        <strain evidence="13 14">G5</strain>
    </source>
</reference>
<accession>G0R6H7</accession>
<dbReference type="Proteomes" id="UP000008983">
    <property type="component" value="Unassembled WGS sequence"/>
</dbReference>
<keyword evidence="7 11" id="KW-0853">WD repeat</keyword>
<evidence type="ECO:0000313" key="14">
    <source>
        <dbReference type="Proteomes" id="UP000008983"/>
    </source>
</evidence>
<dbReference type="InterPro" id="IPR036322">
    <property type="entry name" value="WD40_repeat_dom_sf"/>
</dbReference>
<dbReference type="InterPro" id="IPR001680">
    <property type="entry name" value="WD40_rpt"/>
</dbReference>
<dbReference type="Pfam" id="PF00400">
    <property type="entry name" value="WD40"/>
    <property type="match status" value="1"/>
</dbReference>
<feature type="transmembrane region" description="Helical" evidence="12">
    <location>
        <begin position="140"/>
        <end position="156"/>
    </location>
</feature>
<feature type="repeat" description="WD" evidence="11">
    <location>
        <begin position="175"/>
        <end position="220"/>
    </location>
</feature>
<evidence type="ECO:0000256" key="11">
    <source>
        <dbReference type="PROSITE-ProRule" id="PRU00221"/>
    </source>
</evidence>
<dbReference type="PANTHER" id="PTHR44111:SF1">
    <property type="entry name" value="ELONGATOR COMPLEX PROTEIN 2"/>
    <property type="match status" value="1"/>
</dbReference>
<dbReference type="GO" id="GO:0033588">
    <property type="term" value="C:elongator holoenzyme complex"/>
    <property type="evidence" value="ECO:0007669"/>
    <property type="project" value="InterPro"/>
</dbReference>
<evidence type="ECO:0000256" key="1">
    <source>
        <dbReference type="ARBA" id="ARBA00004123"/>
    </source>
</evidence>